<comment type="caution">
    <text evidence="2">The sequence shown here is derived from an EMBL/GenBank/DDBJ whole genome shotgun (WGS) entry which is preliminary data.</text>
</comment>
<dbReference type="SUPFAM" id="SSF46785">
    <property type="entry name" value="Winged helix' DNA-binding domain"/>
    <property type="match status" value="1"/>
</dbReference>
<feature type="domain" description="Transcription regulator PadR N-terminal" evidence="1">
    <location>
        <begin position="43"/>
        <end position="89"/>
    </location>
</feature>
<dbReference type="InterPro" id="IPR005149">
    <property type="entry name" value="Tscrpt_reg_PadR_N"/>
</dbReference>
<dbReference type="AlphaFoldDB" id="A0A367FNH1"/>
<dbReference type="Proteomes" id="UP000253094">
    <property type="component" value="Unassembled WGS sequence"/>
</dbReference>
<sequence length="172" mass="18740">MVDRTSSPARTLLTRATASVLSALLASPDRALYGLQLLRATGLKSGTLYPMLHRLQARGWLSSHLEDADPEDEGRLRRRYYQLTPAGAELARTRLADLPAHRHPAIPDRQVYPRPDASTAAEHVATAWRDAALQRGDAATDPADQAKWRAVGHVCANILAALQGADPKELLP</sequence>
<name>A0A367FNH1_9ACTN</name>
<accession>A0A367FNH1</accession>
<gene>
    <name evidence="2" type="ORF">DQ384_05075</name>
</gene>
<dbReference type="InterPro" id="IPR052509">
    <property type="entry name" value="Metal_resp_DNA-bind_regulator"/>
</dbReference>
<dbReference type="PANTHER" id="PTHR33169">
    <property type="entry name" value="PADR-FAMILY TRANSCRIPTIONAL REGULATOR"/>
    <property type="match status" value="1"/>
</dbReference>
<dbReference type="PANTHER" id="PTHR33169:SF27">
    <property type="entry name" value="TRANSCRIPTIONAL REGULATOR PADR FAMILY PROTEIN"/>
    <property type="match status" value="1"/>
</dbReference>
<proteinExistence type="predicted"/>
<dbReference type="Gene3D" id="1.10.10.10">
    <property type="entry name" value="Winged helix-like DNA-binding domain superfamily/Winged helix DNA-binding domain"/>
    <property type="match status" value="1"/>
</dbReference>
<evidence type="ECO:0000259" key="1">
    <source>
        <dbReference type="Pfam" id="PF03551"/>
    </source>
</evidence>
<keyword evidence="3" id="KW-1185">Reference proteome</keyword>
<organism evidence="2 3">
    <name type="scientific">Sphaerisporangium album</name>
    <dbReference type="NCBI Taxonomy" id="509200"/>
    <lineage>
        <taxon>Bacteria</taxon>
        <taxon>Bacillati</taxon>
        <taxon>Actinomycetota</taxon>
        <taxon>Actinomycetes</taxon>
        <taxon>Streptosporangiales</taxon>
        <taxon>Streptosporangiaceae</taxon>
        <taxon>Sphaerisporangium</taxon>
    </lineage>
</organism>
<reference evidence="2 3" key="1">
    <citation type="submission" date="2018-06" db="EMBL/GenBank/DDBJ databases">
        <title>Sphaerisporangium craniellae sp. nov., isolated from a marine sponge in the South China Sea.</title>
        <authorList>
            <person name="Li L."/>
        </authorList>
    </citation>
    <scope>NUCLEOTIDE SEQUENCE [LARGE SCALE GENOMIC DNA]</scope>
    <source>
        <strain evidence="2 3">CCTCC AA 208026</strain>
    </source>
</reference>
<evidence type="ECO:0000313" key="3">
    <source>
        <dbReference type="Proteomes" id="UP000253094"/>
    </source>
</evidence>
<dbReference type="InterPro" id="IPR036390">
    <property type="entry name" value="WH_DNA-bd_sf"/>
</dbReference>
<evidence type="ECO:0000313" key="2">
    <source>
        <dbReference type="EMBL" id="RCG31918.1"/>
    </source>
</evidence>
<dbReference type="RefSeq" id="WP_114027533.1">
    <property type="nucleotide sequence ID" value="NZ_QOIL01000003.1"/>
</dbReference>
<protein>
    <submittedName>
        <fullName evidence="2">PadR family transcriptional regulator</fullName>
    </submittedName>
</protein>
<dbReference type="EMBL" id="QOIL01000003">
    <property type="protein sequence ID" value="RCG31918.1"/>
    <property type="molecule type" value="Genomic_DNA"/>
</dbReference>
<dbReference type="Pfam" id="PF03551">
    <property type="entry name" value="PadR"/>
    <property type="match status" value="1"/>
</dbReference>
<dbReference type="OrthoDB" id="122286at2"/>
<dbReference type="InterPro" id="IPR036388">
    <property type="entry name" value="WH-like_DNA-bd_sf"/>
</dbReference>